<feature type="compositionally biased region" description="Basic and acidic residues" evidence="1">
    <location>
        <begin position="45"/>
        <end position="89"/>
    </location>
</feature>
<proteinExistence type="predicted"/>
<evidence type="ECO:0000256" key="1">
    <source>
        <dbReference type="SAM" id="MobiDB-lite"/>
    </source>
</evidence>
<feature type="non-terminal residue" evidence="2">
    <location>
        <position position="1"/>
    </location>
</feature>
<reference evidence="2" key="1">
    <citation type="submission" date="2014-12" db="EMBL/GenBank/DDBJ databases">
        <title>Insight into the proteome of Arion vulgaris.</title>
        <authorList>
            <person name="Aradska J."/>
            <person name="Bulat T."/>
            <person name="Smidak R."/>
            <person name="Sarate P."/>
            <person name="Gangsoo J."/>
            <person name="Sialana F."/>
            <person name="Bilban M."/>
            <person name="Lubec G."/>
        </authorList>
    </citation>
    <scope>NUCLEOTIDE SEQUENCE</scope>
    <source>
        <tissue evidence="2">Skin</tissue>
    </source>
</reference>
<protein>
    <submittedName>
        <fullName evidence="2">Uncharacterized protein</fullName>
    </submittedName>
</protein>
<sequence length="89" mass="10374">ELAPDESKLESRETQNKESIDKTHKESEPYQSPEQIEYAVSKSVHHNETEDMPEDRVDKNLPEDRTDQNLPEDRADQNLTKDRADQNLP</sequence>
<gene>
    <name evidence="2" type="primary">ORF135</name>
</gene>
<dbReference type="AlphaFoldDB" id="A0A0B6XSH4"/>
<organism evidence="2">
    <name type="scientific">Arion vulgaris</name>
    <dbReference type="NCBI Taxonomy" id="1028688"/>
    <lineage>
        <taxon>Eukaryota</taxon>
        <taxon>Metazoa</taxon>
        <taxon>Spiralia</taxon>
        <taxon>Lophotrochozoa</taxon>
        <taxon>Mollusca</taxon>
        <taxon>Gastropoda</taxon>
        <taxon>Heterobranchia</taxon>
        <taxon>Euthyneura</taxon>
        <taxon>Panpulmonata</taxon>
        <taxon>Eupulmonata</taxon>
        <taxon>Stylommatophora</taxon>
        <taxon>Helicina</taxon>
        <taxon>Arionoidea</taxon>
        <taxon>Arionidae</taxon>
        <taxon>Arion</taxon>
    </lineage>
</organism>
<feature type="region of interest" description="Disordered" evidence="1">
    <location>
        <begin position="1"/>
        <end position="89"/>
    </location>
</feature>
<name>A0A0B6XSH4_9EUPU</name>
<feature type="compositionally biased region" description="Basic and acidic residues" evidence="1">
    <location>
        <begin position="1"/>
        <end position="28"/>
    </location>
</feature>
<accession>A0A0B6XSH4</accession>
<dbReference type="EMBL" id="HACG01000057">
    <property type="protein sequence ID" value="CEK46922.1"/>
    <property type="molecule type" value="Transcribed_RNA"/>
</dbReference>
<evidence type="ECO:0000313" key="2">
    <source>
        <dbReference type="EMBL" id="CEK46922.1"/>
    </source>
</evidence>
<feature type="non-terminal residue" evidence="2">
    <location>
        <position position="89"/>
    </location>
</feature>